<dbReference type="InterPro" id="IPR004555">
    <property type="entry name" value="G6PDH_assembly_OpcA"/>
</dbReference>
<reference evidence="4" key="1">
    <citation type="journal article" date="2019" name="Int. J. Syst. Evol. Microbiol.">
        <title>The Global Catalogue of Microorganisms (GCM) 10K type strain sequencing project: providing services to taxonomists for standard genome sequencing and annotation.</title>
        <authorList>
            <consortium name="The Broad Institute Genomics Platform"/>
            <consortium name="The Broad Institute Genome Sequencing Center for Infectious Disease"/>
            <person name="Wu L."/>
            <person name="Ma J."/>
        </authorList>
    </citation>
    <scope>NUCLEOTIDE SEQUENCE [LARGE SCALE GENOMIC DNA]</scope>
    <source>
        <strain evidence="4">CGMCC 4.7106</strain>
    </source>
</reference>
<dbReference type="InterPro" id="IPR046801">
    <property type="entry name" value="OpcA_G6PD_N"/>
</dbReference>
<sequence>MENYAELGTEVKVSDIDKELRTLWEQDEARTNASLMNLVVYTERDGGLLENSRIINNLTRENACRAILVEINRKEAASLRAWITAHCHLSHGQKSICCEQIAFRLTGRVTGRFRNTVFSHLNSDLPLIFWWQGELSDVFTERLASVMDRLIVDSSSWSDVAGSFIRINEAVSGNSGLVVQDLAWTRCWQFRVGIAGLFDDTVAQTMLGKISKVRIGYHSAHENTALQILAWLAVQAGWKIGANNSFTTKSGNSICVELEAGEECAPLALVEISCDETIVRVSRENRSNHLLKEIDSGDYRVSSLSPADPEASEDLVAQQLSRGGKNSLFLKILPAFLRLKG</sequence>
<dbReference type="Pfam" id="PF20171">
    <property type="entry name" value="OpcA_G6PD_C"/>
    <property type="match status" value="1"/>
</dbReference>
<evidence type="ECO:0000259" key="2">
    <source>
        <dbReference type="Pfam" id="PF20171"/>
    </source>
</evidence>
<comment type="caution">
    <text evidence="3">The sequence shown here is derived from an EMBL/GenBank/DDBJ whole genome shotgun (WGS) entry which is preliminary data.</text>
</comment>
<dbReference type="PANTHER" id="PTHR38658">
    <property type="entry name" value="OXPP CYCLE PROTEIN OPCA-RELATED"/>
    <property type="match status" value="1"/>
</dbReference>
<protein>
    <submittedName>
        <fullName evidence="3">Glucose-6-phosphate dehydrogenase assembly protein OpcA</fullName>
    </submittedName>
</protein>
<feature type="domain" description="Glucose-6-phosphate dehydrogenase assembly protein OpcA N-terminal" evidence="1">
    <location>
        <begin position="56"/>
        <end position="166"/>
    </location>
</feature>
<evidence type="ECO:0000259" key="1">
    <source>
        <dbReference type="Pfam" id="PF10128"/>
    </source>
</evidence>
<organism evidence="3 4">
    <name type="scientific">Luteolibacter algae</name>
    <dbReference type="NCBI Taxonomy" id="454151"/>
    <lineage>
        <taxon>Bacteria</taxon>
        <taxon>Pseudomonadati</taxon>
        <taxon>Verrucomicrobiota</taxon>
        <taxon>Verrucomicrobiia</taxon>
        <taxon>Verrucomicrobiales</taxon>
        <taxon>Verrucomicrobiaceae</taxon>
        <taxon>Luteolibacter</taxon>
    </lineage>
</organism>
<dbReference type="Proteomes" id="UP001597375">
    <property type="component" value="Unassembled WGS sequence"/>
</dbReference>
<dbReference type="EMBL" id="JBHUIT010000002">
    <property type="protein sequence ID" value="MFD2255641.1"/>
    <property type="molecule type" value="Genomic_DNA"/>
</dbReference>
<evidence type="ECO:0000313" key="3">
    <source>
        <dbReference type="EMBL" id="MFD2255641.1"/>
    </source>
</evidence>
<feature type="domain" description="Glucose-6-phosphate dehydrogenase assembly protein OpcA C-terminal" evidence="2">
    <location>
        <begin position="179"/>
        <end position="329"/>
    </location>
</feature>
<dbReference type="Pfam" id="PF10128">
    <property type="entry name" value="OpcA_G6PD_assem"/>
    <property type="match status" value="1"/>
</dbReference>
<gene>
    <name evidence="3" type="ORF">ACFSSA_03050</name>
</gene>
<keyword evidence="4" id="KW-1185">Reference proteome</keyword>
<dbReference type="PANTHER" id="PTHR38658:SF1">
    <property type="entry name" value="OXPP CYCLE PROTEIN OPCA-RELATED"/>
    <property type="match status" value="1"/>
</dbReference>
<dbReference type="InterPro" id="IPR046802">
    <property type="entry name" value="OpcA_G6PD_C"/>
</dbReference>
<accession>A0ABW5D4K7</accession>
<evidence type="ECO:0000313" key="4">
    <source>
        <dbReference type="Proteomes" id="UP001597375"/>
    </source>
</evidence>
<name>A0ABW5D4K7_9BACT</name>
<proteinExistence type="predicted"/>
<dbReference type="RefSeq" id="WP_386818298.1">
    <property type="nucleotide sequence ID" value="NZ_JBHUIT010000002.1"/>
</dbReference>